<dbReference type="RefSeq" id="XP_642952.1">
    <property type="nucleotide sequence ID" value="XM_637860.1"/>
</dbReference>
<dbReference type="PaxDb" id="44689-DDB0169017"/>
<evidence type="ECO:0000313" key="2">
    <source>
        <dbReference type="Proteomes" id="UP000002195"/>
    </source>
</evidence>
<gene>
    <name evidence="1" type="ORF">DDB_G0276859</name>
</gene>
<accession>Q76NW9</accession>
<dbReference type="VEuPathDB" id="AmoebaDB:DDB_G0276859"/>
<dbReference type="PANTHER" id="PTHR38082:SF2">
    <property type="entry name" value="PESTICIDAL CRYSTAL PROTEIN N-TERMINAL DOMAIN-CONTAINING PROTEIN"/>
    <property type="match status" value="1"/>
</dbReference>
<proteinExistence type="predicted"/>
<dbReference type="InParanoid" id="Q76NW9"/>
<organism evidence="1 2">
    <name type="scientific">Dictyostelium discoideum</name>
    <name type="common">Social amoeba</name>
    <dbReference type="NCBI Taxonomy" id="44689"/>
    <lineage>
        <taxon>Eukaryota</taxon>
        <taxon>Amoebozoa</taxon>
        <taxon>Evosea</taxon>
        <taxon>Eumycetozoa</taxon>
        <taxon>Dictyostelia</taxon>
        <taxon>Dictyosteliales</taxon>
        <taxon>Dictyosteliaceae</taxon>
        <taxon>Dictyostelium</taxon>
    </lineage>
</organism>
<dbReference type="EMBL" id="AAFI02000019">
    <property type="protein sequence ID" value="EAL68931.1"/>
    <property type="molecule type" value="Genomic_DNA"/>
</dbReference>
<reference evidence="1 2" key="1">
    <citation type="journal article" date="2005" name="Nature">
        <title>The genome of the social amoeba Dictyostelium discoideum.</title>
        <authorList>
            <consortium name="The Dictyostelium discoideum Sequencing Consortium"/>
            <person name="Eichinger L."/>
            <person name="Pachebat J.A."/>
            <person name="Glockner G."/>
            <person name="Rajandream M.A."/>
            <person name="Sucgang R."/>
            <person name="Berriman M."/>
            <person name="Song J."/>
            <person name="Olsen R."/>
            <person name="Szafranski K."/>
            <person name="Xu Q."/>
            <person name="Tunggal B."/>
            <person name="Kummerfeld S."/>
            <person name="Madera M."/>
            <person name="Konfortov B.A."/>
            <person name="Rivero F."/>
            <person name="Bankier A.T."/>
            <person name="Lehmann R."/>
            <person name="Hamlin N."/>
            <person name="Davies R."/>
            <person name="Gaudet P."/>
            <person name="Fey P."/>
            <person name="Pilcher K."/>
            <person name="Chen G."/>
            <person name="Saunders D."/>
            <person name="Sodergren E."/>
            <person name="Davis P."/>
            <person name="Kerhornou A."/>
            <person name="Nie X."/>
            <person name="Hall N."/>
            <person name="Anjard C."/>
            <person name="Hemphill L."/>
            <person name="Bason N."/>
            <person name="Farbrother P."/>
            <person name="Desany B."/>
            <person name="Just E."/>
            <person name="Morio T."/>
            <person name="Rost R."/>
            <person name="Churcher C."/>
            <person name="Cooper J."/>
            <person name="Haydock S."/>
            <person name="van Driessche N."/>
            <person name="Cronin A."/>
            <person name="Goodhead I."/>
            <person name="Muzny D."/>
            <person name="Mourier T."/>
            <person name="Pain A."/>
            <person name="Lu M."/>
            <person name="Harper D."/>
            <person name="Lindsay R."/>
            <person name="Hauser H."/>
            <person name="James K."/>
            <person name="Quiles M."/>
            <person name="Madan Babu M."/>
            <person name="Saito T."/>
            <person name="Buchrieser C."/>
            <person name="Wardroper A."/>
            <person name="Felder M."/>
            <person name="Thangavelu M."/>
            <person name="Johnson D."/>
            <person name="Knights A."/>
            <person name="Loulseged H."/>
            <person name="Mungall K."/>
            <person name="Oliver K."/>
            <person name="Price C."/>
            <person name="Quail M.A."/>
            <person name="Urushihara H."/>
            <person name="Hernandez J."/>
            <person name="Rabbinowitsch E."/>
            <person name="Steffen D."/>
            <person name="Sanders M."/>
            <person name="Ma J."/>
            <person name="Kohara Y."/>
            <person name="Sharp S."/>
            <person name="Simmonds M."/>
            <person name="Spiegler S."/>
            <person name="Tivey A."/>
            <person name="Sugano S."/>
            <person name="White B."/>
            <person name="Walker D."/>
            <person name="Woodward J."/>
            <person name="Winckler T."/>
            <person name="Tanaka Y."/>
            <person name="Shaulsky G."/>
            <person name="Schleicher M."/>
            <person name="Weinstock G."/>
            <person name="Rosenthal A."/>
            <person name="Cox E.C."/>
            <person name="Chisholm R.L."/>
            <person name="Gibbs R."/>
            <person name="Loomis W.F."/>
            <person name="Platzer M."/>
            <person name="Kay R.R."/>
            <person name="Williams J."/>
            <person name="Dear P.H."/>
            <person name="Noegel A.A."/>
            <person name="Barrell B."/>
            <person name="Kuspa A."/>
        </authorList>
    </citation>
    <scope>NUCLEOTIDE SEQUENCE [LARGE SCALE GENOMIC DNA]</scope>
    <source>
        <strain evidence="1 2">AX4</strain>
    </source>
</reference>
<dbReference type="SMR" id="Q76NW9"/>
<name>Q76NW9_DICDI</name>
<dbReference type="GeneID" id="8620821"/>
<sequence length="431" mass="50038">MSEINNPNEIFINDLCKKVPIIENIFRKGEIEKTLYDFENELLLLNNEKNNENEIEIKIKNWRENFKLSNIKINEIIKLFKDENYKNNSEIQQEIKKKLKSIIEFIMKNIDESIINYLIPQLIKSILLYIGFIRIVLFSTTNATTTTTTTLTDANKEIEIKDLHETIKESINFISNNIKSLQSKEQYYYLNGIDLILKSDISIYPLDYQLIIEKPFLSKSQCEGCIEDLETEYYPEVLLPISNNSIIFRVDGQSIRQSPISEHALGRIYTFKLEPITNCVGQFLSNQLSLKVKLANASTSFKNKPISIRVFSILHYDEKEMNNNNNNNNNNYNYEIQLGNNFGTVKIISDVEHEFNIINDHSYNLIKSLNIKKPFRCGYSDTTIGFSKDLGTDPILNIRHKLQKPTSTLTTDISGRILFIEIFVKQPTKID</sequence>
<dbReference type="dictyBase" id="DDB_G0276859"/>
<dbReference type="HOGENOM" id="CLU_636843_0_0_1"/>
<dbReference type="Proteomes" id="UP000002195">
    <property type="component" value="Unassembled WGS sequence"/>
</dbReference>
<accession>Q550I0</accession>
<dbReference type="AlphaFoldDB" id="Q76NW9"/>
<protein>
    <submittedName>
        <fullName evidence="1">Uncharacterized protein</fullName>
    </submittedName>
</protein>
<dbReference type="PANTHER" id="PTHR38082">
    <property type="entry name" value="ENDOTOXIN_N DOMAIN-CONTAINING PROTEIN"/>
    <property type="match status" value="1"/>
</dbReference>
<evidence type="ECO:0000313" key="1">
    <source>
        <dbReference type="EMBL" id="EAL68931.1"/>
    </source>
</evidence>
<comment type="caution">
    <text evidence="1">The sequence shown here is derived from an EMBL/GenBank/DDBJ whole genome shotgun (WGS) entry which is preliminary data.</text>
</comment>
<dbReference type="KEGG" id="ddi:DDB_G0276859"/>
<keyword evidence="2" id="KW-1185">Reference proteome</keyword>